<dbReference type="Pfam" id="PF07722">
    <property type="entry name" value="Peptidase_C26"/>
    <property type="match status" value="1"/>
</dbReference>
<keyword evidence="2" id="KW-1185">Reference proteome</keyword>
<name>A0A160DRN6_9GAMM</name>
<dbReference type="GO" id="GO:0033969">
    <property type="term" value="F:gamma-glutamyl-gamma-aminobutyrate hydrolase activity"/>
    <property type="evidence" value="ECO:0007669"/>
    <property type="project" value="TreeGrafter"/>
</dbReference>
<reference evidence="1 2" key="1">
    <citation type="submission" date="2016-04" db="EMBL/GenBank/DDBJ databases">
        <title>Complete genome sequence of Dokdonella koreensis DS-123T.</title>
        <authorList>
            <person name="Kim J.F."/>
            <person name="Lee H."/>
            <person name="Kwak M.-J."/>
        </authorList>
    </citation>
    <scope>NUCLEOTIDE SEQUENCE [LARGE SCALE GENOMIC DNA]</scope>
    <source>
        <strain evidence="1 2">DS-123</strain>
    </source>
</reference>
<protein>
    <submittedName>
        <fullName evidence="1">Peptidase C26</fullName>
    </submittedName>
</protein>
<dbReference type="OrthoDB" id="9813383at2"/>
<dbReference type="RefSeq" id="WP_067644407.1">
    <property type="nucleotide sequence ID" value="NZ_CP015249.1"/>
</dbReference>
<proteinExistence type="predicted"/>
<dbReference type="KEGG" id="dko:I596_809"/>
<dbReference type="PROSITE" id="PS51273">
    <property type="entry name" value="GATASE_TYPE_1"/>
    <property type="match status" value="1"/>
</dbReference>
<dbReference type="AlphaFoldDB" id="A0A160DRN6"/>
<dbReference type="InterPro" id="IPR029062">
    <property type="entry name" value="Class_I_gatase-like"/>
</dbReference>
<sequence>MTGSETPRKLIIGVSPRILRQVPQELGFRGKTLQYLEQSVAQWVMALGAMVVMVPTVERDSLIRRAHIDIPDIVAALDGLILQGGADIDPAAYGEAPTHTVGAIDMLRDRFELELLRGFAAAGKPVFGICRGMQLINVAFGGTLYQDLRADGATRANHVHADLYDEHVHALRLDPGTWAGRIYGDLHEGRVNSIHHQGVKALGRGVVAGAWSDDGVVEAIRVDGPAFVVGVQWHPEFHDGRNADLLPADPLMQAFLDAAAQARR</sequence>
<dbReference type="GO" id="GO:0005829">
    <property type="term" value="C:cytosol"/>
    <property type="evidence" value="ECO:0007669"/>
    <property type="project" value="TreeGrafter"/>
</dbReference>
<dbReference type="InterPro" id="IPR044668">
    <property type="entry name" value="PuuD-like"/>
</dbReference>
<dbReference type="Gene3D" id="3.40.50.880">
    <property type="match status" value="1"/>
</dbReference>
<dbReference type="PANTHER" id="PTHR43235:SF1">
    <property type="entry name" value="GLUTAMINE AMIDOTRANSFERASE PB2B2.05-RELATED"/>
    <property type="match status" value="1"/>
</dbReference>
<dbReference type="SUPFAM" id="SSF52317">
    <property type="entry name" value="Class I glutamine amidotransferase-like"/>
    <property type="match status" value="1"/>
</dbReference>
<gene>
    <name evidence="1" type="ORF">I596_809</name>
</gene>
<dbReference type="InterPro" id="IPR011697">
    <property type="entry name" value="Peptidase_C26"/>
</dbReference>
<dbReference type="STRING" id="1300342.I596_809"/>
<dbReference type="Proteomes" id="UP000076830">
    <property type="component" value="Chromosome"/>
</dbReference>
<accession>A0A160DRN6</accession>
<dbReference type="CDD" id="cd01745">
    <property type="entry name" value="GATase1_2"/>
    <property type="match status" value="1"/>
</dbReference>
<dbReference type="PATRIC" id="fig|1300342.3.peg.795"/>
<organism evidence="1 2">
    <name type="scientific">Dokdonella koreensis DS-123</name>
    <dbReference type="NCBI Taxonomy" id="1300342"/>
    <lineage>
        <taxon>Bacteria</taxon>
        <taxon>Pseudomonadati</taxon>
        <taxon>Pseudomonadota</taxon>
        <taxon>Gammaproteobacteria</taxon>
        <taxon>Lysobacterales</taxon>
        <taxon>Rhodanobacteraceae</taxon>
        <taxon>Dokdonella</taxon>
    </lineage>
</organism>
<dbReference type="EMBL" id="CP015249">
    <property type="protein sequence ID" value="ANB16845.1"/>
    <property type="molecule type" value="Genomic_DNA"/>
</dbReference>
<evidence type="ECO:0000313" key="2">
    <source>
        <dbReference type="Proteomes" id="UP000076830"/>
    </source>
</evidence>
<dbReference type="PANTHER" id="PTHR43235">
    <property type="entry name" value="GLUTAMINE AMIDOTRANSFERASE PB2B2.05-RELATED"/>
    <property type="match status" value="1"/>
</dbReference>
<evidence type="ECO:0000313" key="1">
    <source>
        <dbReference type="EMBL" id="ANB16845.1"/>
    </source>
</evidence>
<dbReference type="GO" id="GO:0006598">
    <property type="term" value="P:polyamine catabolic process"/>
    <property type="evidence" value="ECO:0007669"/>
    <property type="project" value="TreeGrafter"/>
</dbReference>